<keyword evidence="4" id="KW-1185">Reference proteome</keyword>
<dbReference type="SUPFAM" id="SSF111369">
    <property type="entry name" value="HlyD-like secretion proteins"/>
    <property type="match status" value="1"/>
</dbReference>
<gene>
    <name evidence="3" type="ORF">GCM10008111_24540</name>
</gene>
<dbReference type="PANTHER" id="PTHR30469">
    <property type="entry name" value="MULTIDRUG RESISTANCE PROTEIN MDTA"/>
    <property type="match status" value="1"/>
</dbReference>
<evidence type="ECO:0000259" key="2">
    <source>
        <dbReference type="Pfam" id="PF25954"/>
    </source>
</evidence>
<dbReference type="PANTHER" id="PTHR30469:SF29">
    <property type="entry name" value="BLR2860 PROTEIN"/>
    <property type="match status" value="1"/>
</dbReference>
<dbReference type="InterPro" id="IPR058792">
    <property type="entry name" value="Beta-barrel_RND_2"/>
</dbReference>
<name>A0ABQ2WTH6_9ALTE</name>
<dbReference type="NCBIfam" id="TIGR01730">
    <property type="entry name" value="RND_mfp"/>
    <property type="match status" value="1"/>
</dbReference>
<protein>
    <recommendedName>
        <fullName evidence="2">CusB-like beta-barrel domain-containing protein</fullName>
    </recommendedName>
</protein>
<sequence>MIKKLTPPVIAVLLALALLLWLLLGATYQSKTAPPDAATKAPEALFTVQSRLSEAEPYPAQLKLQGQLQAWHSIELQAQTTGRIDKLLRDQGDAVQQGDIVLELADEGRSTRLIQAKALLALRQSELDSAKTLQKRQLVSETEIIRLTSELRNAETSLTEAQLSLTHSKPQAPFSGILARRLVEPGSFIQAGTALFHLVDIQQLRATAQVPQQQLAQLVLGQEVKVQLLDGRTLPARLSFISPAADSATRSYYIEATVANPELLPLAGASATLHITLAPVAAHALSPALLKLDQDGRLGVYTLEQQKVMFYPVTLLSADNNLAWVSGLPARAELITLGAGFVEPGQQVNVKAEDTE</sequence>
<evidence type="ECO:0000313" key="3">
    <source>
        <dbReference type="EMBL" id="GGW67580.1"/>
    </source>
</evidence>
<feature type="domain" description="CusB-like beta-barrel" evidence="2">
    <location>
        <begin position="207"/>
        <end position="275"/>
    </location>
</feature>
<reference evidence="4" key="1">
    <citation type="journal article" date="2019" name="Int. J. Syst. Evol. Microbiol.">
        <title>The Global Catalogue of Microorganisms (GCM) 10K type strain sequencing project: providing services to taxonomists for standard genome sequencing and annotation.</title>
        <authorList>
            <consortium name="The Broad Institute Genomics Platform"/>
            <consortium name="The Broad Institute Genome Sequencing Center for Infectious Disease"/>
            <person name="Wu L."/>
            <person name="Ma J."/>
        </authorList>
    </citation>
    <scope>NUCLEOTIDE SEQUENCE [LARGE SCALE GENOMIC DNA]</scope>
    <source>
        <strain evidence="4">KCTC 23723</strain>
    </source>
</reference>
<organism evidence="3 4">
    <name type="scientific">Alishewanella tabrizica</name>
    <dbReference type="NCBI Taxonomy" id="671278"/>
    <lineage>
        <taxon>Bacteria</taxon>
        <taxon>Pseudomonadati</taxon>
        <taxon>Pseudomonadota</taxon>
        <taxon>Gammaproteobacteria</taxon>
        <taxon>Alteromonadales</taxon>
        <taxon>Alteromonadaceae</taxon>
        <taxon>Alishewanella</taxon>
    </lineage>
</organism>
<evidence type="ECO:0000313" key="4">
    <source>
        <dbReference type="Proteomes" id="UP000634667"/>
    </source>
</evidence>
<accession>A0ABQ2WTH6</accession>
<dbReference type="Proteomes" id="UP000634667">
    <property type="component" value="Unassembled WGS sequence"/>
</dbReference>
<comment type="similarity">
    <text evidence="1">Belongs to the membrane fusion protein (MFP) (TC 8.A.1) family.</text>
</comment>
<comment type="caution">
    <text evidence="3">The sequence shown here is derived from an EMBL/GenBank/DDBJ whole genome shotgun (WGS) entry which is preliminary data.</text>
</comment>
<dbReference type="RefSeq" id="WP_229797059.1">
    <property type="nucleotide sequence ID" value="NZ_BMYR01000010.1"/>
</dbReference>
<dbReference type="Pfam" id="PF25954">
    <property type="entry name" value="Beta-barrel_RND_2"/>
    <property type="match status" value="1"/>
</dbReference>
<dbReference type="EMBL" id="BMYR01000010">
    <property type="protein sequence ID" value="GGW67580.1"/>
    <property type="molecule type" value="Genomic_DNA"/>
</dbReference>
<proteinExistence type="inferred from homology"/>
<dbReference type="Gene3D" id="1.10.287.470">
    <property type="entry name" value="Helix hairpin bin"/>
    <property type="match status" value="1"/>
</dbReference>
<dbReference type="InterPro" id="IPR006143">
    <property type="entry name" value="RND_pump_MFP"/>
</dbReference>
<dbReference type="Gene3D" id="2.40.50.100">
    <property type="match status" value="1"/>
</dbReference>
<evidence type="ECO:0000256" key="1">
    <source>
        <dbReference type="ARBA" id="ARBA00009477"/>
    </source>
</evidence>
<dbReference type="Gene3D" id="2.40.30.170">
    <property type="match status" value="1"/>
</dbReference>